<feature type="domain" description="Replication initiator A N-terminal" evidence="1">
    <location>
        <begin position="15"/>
        <end position="89"/>
    </location>
</feature>
<feature type="non-terminal residue" evidence="2">
    <location>
        <position position="119"/>
    </location>
</feature>
<sequence length="119" mass="14157">MNFDYFYNRQSEMYNFIRLPMVLMEDEIFESISIEAKVLYSYMLNRMGLSYKNGWIDEDEKVFIYYTIESIKEQFNCASEKANKLIAELDIKSGIGLIEKKRQGLGKPNRIYVKDFMSI</sequence>
<proteinExistence type="predicted"/>
<evidence type="ECO:0000259" key="1">
    <source>
        <dbReference type="Pfam" id="PF06970"/>
    </source>
</evidence>
<protein>
    <recommendedName>
        <fullName evidence="1">Replication initiator A N-terminal domain-containing protein</fullName>
    </recommendedName>
</protein>
<organism evidence="2 3">
    <name type="scientific">Peptoniphilus olsenii</name>
    <dbReference type="NCBI Taxonomy" id="411570"/>
    <lineage>
        <taxon>Bacteria</taxon>
        <taxon>Bacillati</taxon>
        <taxon>Bacillota</taxon>
        <taxon>Tissierellia</taxon>
        <taxon>Tissierellales</taxon>
        <taxon>Peptoniphilaceae</taxon>
        <taxon>Peptoniphilus</taxon>
    </lineage>
</organism>
<dbReference type="Proteomes" id="UP001549162">
    <property type="component" value="Unassembled WGS sequence"/>
</dbReference>
<gene>
    <name evidence="2" type="ORF">ABID14_000401</name>
</gene>
<accession>A0ABV2J7L9</accession>
<dbReference type="InterPro" id="IPR010724">
    <property type="entry name" value="RepA_N"/>
</dbReference>
<evidence type="ECO:0000313" key="3">
    <source>
        <dbReference type="Proteomes" id="UP001549162"/>
    </source>
</evidence>
<evidence type="ECO:0000313" key="2">
    <source>
        <dbReference type="EMBL" id="MET3616776.1"/>
    </source>
</evidence>
<keyword evidence="3" id="KW-1185">Reference proteome</keyword>
<dbReference type="RefSeq" id="WP_354366786.1">
    <property type="nucleotide sequence ID" value="NZ_JBEPMA010000002.1"/>
</dbReference>
<name>A0ABV2J7L9_9FIRM</name>
<comment type="caution">
    <text evidence="2">The sequence shown here is derived from an EMBL/GenBank/DDBJ whole genome shotgun (WGS) entry which is preliminary data.</text>
</comment>
<dbReference type="Pfam" id="PF06970">
    <property type="entry name" value="RepA_N"/>
    <property type="match status" value="1"/>
</dbReference>
<dbReference type="EMBL" id="JBEPMA010000002">
    <property type="protein sequence ID" value="MET3616776.1"/>
    <property type="molecule type" value="Genomic_DNA"/>
</dbReference>
<reference evidence="2 3" key="1">
    <citation type="submission" date="2024-06" db="EMBL/GenBank/DDBJ databases">
        <title>Genomic Encyclopedia of Type Strains, Phase IV (KMG-IV): sequencing the most valuable type-strain genomes for metagenomic binning, comparative biology and taxonomic classification.</title>
        <authorList>
            <person name="Goeker M."/>
        </authorList>
    </citation>
    <scope>NUCLEOTIDE SEQUENCE [LARGE SCALE GENOMIC DNA]</scope>
    <source>
        <strain evidence="2 3">DSM 21460</strain>
    </source>
</reference>